<proteinExistence type="inferred from homology"/>
<dbReference type="Proteomes" id="UP000321907">
    <property type="component" value="Unassembled WGS sequence"/>
</dbReference>
<evidence type="ECO:0000256" key="2">
    <source>
        <dbReference type="ARBA" id="ARBA00022670"/>
    </source>
</evidence>
<evidence type="ECO:0000256" key="5">
    <source>
        <dbReference type="ARBA" id="ARBA00023124"/>
    </source>
</evidence>
<evidence type="ECO:0000256" key="4">
    <source>
        <dbReference type="ARBA" id="ARBA00022801"/>
    </source>
</evidence>
<dbReference type="GO" id="GO:0106300">
    <property type="term" value="P:protein-DNA covalent cross-linking repair"/>
    <property type="evidence" value="ECO:0007669"/>
    <property type="project" value="InterPro"/>
</dbReference>
<protein>
    <recommendedName>
        <fullName evidence="8">Abasic site processing protein</fullName>
        <ecNumber evidence="8">3.4.-.-</ecNumber>
    </recommendedName>
</protein>
<dbReference type="PANTHER" id="PTHR13604">
    <property type="entry name" value="DC12-RELATED"/>
    <property type="match status" value="1"/>
</dbReference>
<evidence type="ECO:0000313" key="10">
    <source>
        <dbReference type="Proteomes" id="UP000321907"/>
    </source>
</evidence>
<dbReference type="EC" id="3.4.-.-" evidence="8"/>
<name>A0A5C7FW00_9BACT</name>
<dbReference type="PANTHER" id="PTHR13604:SF0">
    <property type="entry name" value="ABASIC SITE PROCESSING PROTEIN HMCES"/>
    <property type="match status" value="1"/>
</dbReference>
<evidence type="ECO:0000256" key="6">
    <source>
        <dbReference type="ARBA" id="ARBA00023125"/>
    </source>
</evidence>
<evidence type="ECO:0000256" key="3">
    <source>
        <dbReference type="ARBA" id="ARBA00022763"/>
    </source>
</evidence>
<dbReference type="AlphaFoldDB" id="A0A5C7FW00"/>
<dbReference type="InterPro" id="IPR003738">
    <property type="entry name" value="SRAP"/>
</dbReference>
<dbReference type="OrthoDB" id="9782620at2"/>
<keyword evidence="4 8" id="KW-0378">Hydrolase</keyword>
<keyword evidence="7" id="KW-0456">Lyase</keyword>
<dbReference type="SUPFAM" id="SSF143081">
    <property type="entry name" value="BB1717-like"/>
    <property type="match status" value="1"/>
</dbReference>
<dbReference type="GO" id="GO:0016829">
    <property type="term" value="F:lyase activity"/>
    <property type="evidence" value="ECO:0007669"/>
    <property type="project" value="UniProtKB-KW"/>
</dbReference>
<dbReference type="GO" id="GO:0008233">
    <property type="term" value="F:peptidase activity"/>
    <property type="evidence" value="ECO:0007669"/>
    <property type="project" value="UniProtKB-KW"/>
</dbReference>
<dbReference type="RefSeq" id="WP_147929726.1">
    <property type="nucleotide sequence ID" value="NZ_VOXD01000006.1"/>
</dbReference>
<keyword evidence="2 8" id="KW-0645">Protease</keyword>
<evidence type="ECO:0000256" key="1">
    <source>
        <dbReference type="ARBA" id="ARBA00008136"/>
    </source>
</evidence>
<keyword evidence="5" id="KW-0190">Covalent protein-DNA linkage</keyword>
<keyword evidence="6" id="KW-0238">DNA-binding</keyword>
<accession>A0A5C7FW00</accession>
<dbReference type="GO" id="GO:0006508">
    <property type="term" value="P:proteolysis"/>
    <property type="evidence" value="ECO:0007669"/>
    <property type="project" value="UniProtKB-KW"/>
</dbReference>
<dbReference type="Gene3D" id="3.90.1680.10">
    <property type="entry name" value="SOS response associated peptidase-like"/>
    <property type="match status" value="1"/>
</dbReference>
<gene>
    <name evidence="9" type="ORF">FUA23_05505</name>
</gene>
<evidence type="ECO:0000256" key="7">
    <source>
        <dbReference type="ARBA" id="ARBA00023239"/>
    </source>
</evidence>
<dbReference type="GO" id="GO:0003697">
    <property type="term" value="F:single-stranded DNA binding"/>
    <property type="evidence" value="ECO:0007669"/>
    <property type="project" value="InterPro"/>
</dbReference>
<dbReference type="EMBL" id="VOXD01000006">
    <property type="protein sequence ID" value="TXF90554.1"/>
    <property type="molecule type" value="Genomic_DNA"/>
</dbReference>
<keyword evidence="10" id="KW-1185">Reference proteome</keyword>
<organism evidence="9 10">
    <name type="scientific">Neolewinella aurantiaca</name>
    <dbReference type="NCBI Taxonomy" id="2602767"/>
    <lineage>
        <taxon>Bacteria</taxon>
        <taxon>Pseudomonadati</taxon>
        <taxon>Bacteroidota</taxon>
        <taxon>Saprospiria</taxon>
        <taxon>Saprospirales</taxon>
        <taxon>Lewinellaceae</taxon>
        <taxon>Neolewinella</taxon>
    </lineage>
</organism>
<dbReference type="InterPro" id="IPR036590">
    <property type="entry name" value="SRAP-like"/>
</dbReference>
<keyword evidence="3" id="KW-0227">DNA damage</keyword>
<evidence type="ECO:0000256" key="8">
    <source>
        <dbReference type="RuleBase" id="RU364100"/>
    </source>
</evidence>
<sequence>MCGRYSIVITEEQLRKQFSRQLKLPAGGLAENYNVAPTQNGLVLTNHAPDQLATFRWGLVPFWAKDLKIGARMINARSEGIEDKPSFRKPIRERRCLVLADSFYEWQRRDGKKQPFRIKPANGNLLVMAGIWEQWQPKEEPDAKPVFTYSIITGAPNKEMNPIHDRMPMLLSNEAAQEEWLAAETPLPQVLNLLTTPPDGTLEYYPVSPLVGNVRNNGAELHQPIG</sequence>
<dbReference type="Pfam" id="PF02586">
    <property type="entry name" value="SRAP"/>
    <property type="match status" value="1"/>
</dbReference>
<evidence type="ECO:0000313" key="9">
    <source>
        <dbReference type="EMBL" id="TXF90554.1"/>
    </source>
</evidence>
<reference evidence="9 10" key="1">
    <citation type="submission" date="2019-08" db="EMBL/GenBank/DDBJ databases">
        <title>Lewinella sp. strain SSH13 Genome sequencing and assembly.</title>
        <authorList>
            <person name="Kim I."/>
        </authorList>
    </citation>
    <scope>NUCLEOTIDE SEQUENCE [LARGE SCALE GENOMIC DNA]</scope>
    <source>
        <strain evidence="9 10">SSH13</strain>
    </source>
</reference>
<comment type="similarity">
    <text evidence="1 8">Belongs to the SOS response-associated peptidase family.</text>
</comment>
<comment type="caution">
    <text evidence="9">The sequence shown here is derived from an EMBL/GenBank/DDBJ whole genome shotgun (WGS) entry which is preliminary data.</text>
</comment>